<name>A0ABR7R1D1_9PROT</name>
<keyword evidence="1 2" id="KW-0129">CBS domain</keyword>
<feature type="domain" description="BON" evidence="3">
    <location>
        <begin position="155"/>
        <end position="224"/>
    </location>
</feature>
<dbReference type="CDD" id="cd04586">
    <property type="entry name" value="CBS_pair_BON_assoc"/>
    <property type="match status" value="1"/>
</dbReference>
<dbReference type="Pfam" id="PF00571">
    <property type="entry name" value="CBS"/>
    <property type="match status" value="2"/>
</dbReference>
<dbReference type="InterPro" id="IPR007055">
    <property type="entry name" value="BON_dom"/>
</dbReference>
<dbReference type="PROSITE" id="PS50914">
    <property type="entry name" value="BON"/>
    <property type="match status" value="1"/>
</dbReference>
<evidence type="ECO:0000256" key="2">
    <source>
        <dbReference type="PROSITE-ProRule" id="PRU00703"/>
    </source>
</evidence>
<dbReference type="PANTHER" id="PTHR43080:SF26">
    <property type="entry name" value="REGULATORY PROTEIN"/>
    <property type="match status" value="1"/>
</dbReference>
<dbReference type="SMART" id="SM00116">
    <property type="entry name" value="CBS"/>
    <property type="match status" value="2"/>
</dbReference>
<reference evidence="5 6" key="1">
    <citation type="journal article" date="2009" name="Int. J. Syst. Evol. Microbiol.">
        <title>Transfer of Teichococcus ludipueritiae and Muricoccus roseus to the genus Roseomonas, as Roseomonas ludipueritiae comb. nov. and Roseomonas rosea comb. nov., respectively, and emended description of the genus Roseomonas.</title>
        <authorList>
            <person name="Sanchez-Porro C."/>
            <person name="Gallego V."/>
            <person name="Busse H.J."/>
            <person name="Kampfer P."/>
            <person name="Ventosa A."/>
        </authorList>
    </citation>
    <scope>NUCLEOTIDE SEQUENCE [LARGE SCALE GENOMIC DNA]</scope>
    <source>
        <strain evidence="5 6">DSM 14915</strain>
    </source>
</reference>
<dbReference type="SUPFAM" id="SSF54631">
    <property type="entry name" value="CBS-domain pair"/>
    <property type="match status" value="1"/>
</dbReference>
<dbReference type="InterPro" id="IPR017080">
    <property type="entry name" value="UCP036990_CBS_BON"/>
</dbReference>
<gene>
    <name evidence="5" type="ORF">IBL25_01080</name>
</gene>
<keyword evidence="6" id="KW-1185">Reference proteome</keyword>
<dbReference type="EMBL" id="JACTUZ010000001">
    <property type="protein sequence ID" value="MBC9175536.1"/>
    <property type="molecule type" value="Genomic_DNA"/>
</dbReference>
<comment type="caution">
    <text evidence="5">The sequence shown here is derived from an EMBL/GenBank/DDBJ whole genome shotgun (WGS) entry which is preliminary data.</text>
</comment>
<accession>A0ABR7R1D1</accession>
<protein>
    <submittedName>
        <fullName evidence="5">CBS domain-containing protein</fullName>
    </submittedName>
</protein>
<dbReference type="Gene3D" id="3.10.580.10">
    <property type="entry name" value="CBS-domain"/>
    <property type="match status" value="1"/>
</dbReference>
<evidence type="ECO:0000259" key="3">
    <source>
        <dbReference type="PROSITE" id="PS50914"/>
    </source>
</evidence>
<organism evidence="5 6">
    <name type="scientific">Pseudoroseomonas ludipueritiae</name>
    <dbReference type="NCBI Taxonomy" id="198093"/>
    <lineage>
        <taxon>Bacteria</taxon>
        <taxon>Pseudomonadati</taxon>
        <taxon>Pseudomonadota</taxon>
        <taxon>Alphaproteobacteria</taxon>
        <taxon>Acetobacterales</taxon>
        <taxon>Acetobacteraceae</taxon>
        <taxon>Pseudoroseomonas</taxon>
    </lineage>
</organism>
<dbReference type="PANTHER" id="PTHR43080">
    <property type="entry name" value="CBS DOMAIN-CONTAINING PROTEIN CBSX3, MITOCHONDRIAL"/>
    <property type="match status" value="1"/>
</dbReference>
<dbReference type="RefSeq" id="WP_187776692.1">
    <property type="nucleotide sequence ID" value="NZ_JACTUZ010000001.1"/>
</dbReference>
<proteinExistence type="predicted"/>
<dbReference type="Pfam" id="PF04972">
    <property type="entry name" value="BON"/>
    <property type="match status" value="1"/>
</dbReference>
<dbReference type="PIRSF" id="PIRSF036990">
    <property type="entry name" value="UCP036990_CBS_BON"/>
    <property type="match status" value="1"/>
</dbReference>
<dbReference type="InterPro" id="IPR000644">
    <property type="entry name" value="CBS_dom"/>
</dbReference>
<dbReference type="InterPro" id="IPR051257">
    <property type="entry name" value="Diverse_CBS-Domain"/>
</dbReference>
<feature type="domain" description="CBS" evidence="4">
    <location>
        <begin position="94"/>
        <end position="150"/>
    </location>
</feature>
<evidence type="ECO:0000313" key="5">
    <source>
        <dbReference type="EMBL" id="MBC9175536.1"/>
    </source>
</evidence>
<evidence type="ECO:0000259" key="4">
    <source>
        <dbReference type="PROSITE" id="PS51371"/>
    </source>
</evidence>
<sequence length="229" mass="25309">MLASDIMTTSVATVPPETPISAIAALFADRGISGAPVVDADGRLQGIVTEGDLMRSLAAAEDKPRHWLRNLFGAWQKQAETYARTHGRRARDVMTTRVTTVTESDTAEHIASLMEQQHIRRVPVLRDGKLVGVVSRADLMRAILSSPEQIAADVPDTEIRREVVNAMWEQPWADTYLTFVDVRDGVVTFHGFCRSEEVCRALRVLASKVPGVKDVSFDVVPTPRFMLGR</sequence>
<evidence type="ECO:0000256" key="1">
    <source>
        <dbReference type="ARBA" id="ARBA00023122"/>
    </source>
</evidence>
<dbReference type="InterPro" id="IPR046342">
    <property type="entry name" value="CBS_dom_sf"/>
</dbReference>
<feature type="domain" description="CBS" evidence="4">
    <location>
        <begin position="7"/>
        <end position="63"/>
    </location>
</feature>
<evidence type="ECO:0000313" key="6">
    <source>
        <dbReference type="Proteomes" id="UP000603940"/>
    </source>
</evidence>
<dbReference type="PROSITE" id="PS51371">
    <property type="entry name" value="CBS"/>
    <property type="match status" value="2"/>
</dbReference>
<dbReference type="Proteomes" id="UP000603940">
    <property type="component" value="Unassembled WGS sequence"/>
</dbReference>